<dbReference type="SUPFAM" id="SSF52540">
    <property type="entry name" value="P-loop containing nucleoside triphosphate hydrolases"/>
    <property type="match status" value="1"/>
</dbReference>
<dbReference type="EMBL" id="JAHRIN010077702">
    <property type="protein sequence ID" value="MEQ2218860.1"/>
    <property type="molecule type" value="Genomic_DNA"/>
</dbReference>
<dbReference type="PANTHER" id="PTHR47961">
    <property type="entry name" value="DNA POLYMERASE THETA, PUTATIVE (AFU_ORTHOLOGUE AFUA_1G05260)-RELATED"/>
    <property type="match status" value="1"/>
</dbReference>
<evidence type="ECO:0000256" key="4">
    <source>
        <dbReference type="ARBA" id="ARBA00022840"/>
    </source>
</evidence>
<keyword evidence="2" id="KW-0378">Hydrolase</keyword>
<evidence type="ECO:0000256" key="2">
    <source>
        <dbReference type="ARBA" id="ARBA00022801"/>
    </source>
</evidence>
<evidence type="ECO:0000313" key="5">
    <source>
        <dbReference type="EMBL" id="MEQ2218860.1"/>
    </source>
</evidence>
<proteinExistence type="predicted"/>
<keyword evidence="1" id="KW-0547">Nucleotide-binding</keyword>
<evidence type="ECO:0000313" key="6">
    <source>
        <dbReference type="Proteomes" id="UP001434883"/>
    </source>
</evidence>
<gene>
    <name evidence="5" type="ORF">XENOCAPTIV_009096</name>
</gene>
<accession>A0ABV0SE91</accession>
<reference evidence="5 6" key="1">
    <citation type="submission" date="2021-06" db="EMBL/GenBank/DDBJ databases">
        <authorList>
            <person name="Palmer J.M."/>
        </authorList>
    </citation>
    <scope>NUCLEOTIDE SEQUENCE [LARGE SCALE GENOMIC DNA]</scope>
    <source>
        <strain evidence="5 6">XC_2019</strain>
        <tissue evidence="5">Muscle</tissue>
    </source>
</reference>
<feature type="non-terminal residue" evidence="5">
    <location>
        <position position="1"/>
    </location>
</feature>
<dbReference type="Gene3D" id="3.40.50.300">
    <property type="entry name" value="P-loop containing nucleotide triphosphate hydrolases"/>
    <property type="match status" value="1"/>
</dbReference>
<keyword evidence="3" id="KW-0347">Helicase</keyword>
<protein>
    <submittedName>
        <fullName evidence="5">Uncharacterized protein</fullName>
    </submittedName>
</protein>
<dbReference type="PANTHER" id="PTHR47961:SF12">
    <property type="entry name" value="HELICASE POLQ-LIKE"/>
    <property type="match status" value="1"/>
</dbReference>
<organism evidence="5 6">
    <name type="scientific">Xenoophorus captivus</name>
    <dbReference type="NCBI Taxonomy" id="1517983"/>
    <lineage>
        <taxon>Eukaryota</taxon>
        <taxon>Metazoa</taxon>
        <taxon>Chordata</taxon>
        <taxon>Craniata</taxon>
        <taxon>Vertebrata</taxon>
        <taxon>Euteleostomi</taxon>
        <taxon>Actinopterygii</taxon>
        <taxon>Neopterygii</taxon>
        <taxon>Teleostei</taxon>
        <taxon>Neoteleostei</taxon>
        <taxon>Acanthomorphata</taxon>
        <taxon>Ovalentaria</taxon>
        <taxon>Atherinomorphae</taxon>
        <taxon>Cyprinodontiformes</taxon>
        <taxon>Goodeidae</taxon>
        <taxon>Xenoophorus</taxon>
    </lineage>
</organism>
<sequence>LHMLGDGSRGAVIEMTLAKVQYMSKATQIIGMSATLGNIKDLRTFLGAENYTNDFRPAGLAAPASCLCHVTCHVCRQLWMFS</sequence>
<comment type="caution">
    <text evidence="5">The sequence shown here is derived from an EMBL/GenBank/DDBJ whole genome shotgun (WGS) entry which is preliminary data.</text>
</comment>
<keyword evidence="4" id="KW-0067">ATP-binding</keyword>
<dbReference type="Proteomes" id="UP001434883">
    <property type="component" value="Unassembled WGS sequence"/>
</dbReference>
<name>A0ABV0SE91_9TELE</name>
<dbReference type="InterPro" id="IPR027417">
    <property type="entry name" value="P-loop_NTPase"/>
</dbReference>
<keyword evidence="6" id="KW-1185">Reference proteome</keyword>
<evidence type="ECO:0000256" key="3">
    <source>
        <dbReference type="ARBA" id="ARBA00022806"/>
    </source>
</evidence>
<dbReference type="InterPro" id="IPR050474">
    <property type="entry name" value="Hel308_SKI2-like"/>
</dbReference>
<evidence type="ECO:0000256" key="1">
    <source>
        <dbReference type="ARBA" id="ARBA00022741"/>
    </source>
</evidence>